<evidence type="ECO:0000313" key="2">
    <source>
        <dbReference type="Proteomes" id="UP001497623"/>
    </source>
</evidence>
<comment type="caution">
    <text evidence="1">The sequence shown here is derived from an EMBL/GenBank/DDBJ whole genome shotgun (WGS) entry which is preliminary data.</text>
</comment>
<proteinExistence type="predicted"/>
<dbReference type="AlphaFoldDB" id="A0AAV2S8G2"/>
<feature type="non-terminal residue" evidence="1">
    <location>
        <position position="1"/>
    </location>
</feature>
<gene>
    <name evidence="1" type="ORF">MNOR_LOCUS34352</name>
</gene>
<accession>A0AAV2S8G2</accession>
<dbReference type="Proteomes" id="UP001497623">
    <property type="component" value="Unassembled WGS sequence"/>
</dbReference>
<organism evidence="1 2">
    <name type="scientific">Meganyctiphanes norvegica</name>
    <name type="common">Northern krill</name>
    <name type="synonym">Thysanopoda norvegica</name>
    <dbReference type="NCBI Taxonomy" id="48144"/>
    <lineage>
        <taxon>Eukaryota</taxon>
        <taxon>Metazoa</taxon>
        <taxon>Ecdysozoa</taxon>
        <taxon>Arthropoda</taxon>
        <taxon>Crustacea</taxon>
        <taxon>Multicrustacea</taxon>
        <taxon>Malacostraca</taxon>
        <taxon>Eumalacostraca</taxon>
        <taxon>Eucarida</taxon>
        <taxon>Euphausiacea</taxon>
        <taxon>Euphausiidae</taxon>
        <taxon>Meganyctiphanes</taxon>
    </lineage>
</organism>
<protein>
    <submittedName>
        <fullName evidence="1">Uncharacterized protein</fullName>
    </submittedName>
</protein>
<sequence>QAYALANNKLSGKAKESCPREFNTVVGMLDKLQEDFQKFQKTCEERSGLCEYLGQWLKMVAITKNVVVSEREGNWDLHVATIDNFQRVFCEMDSYNKRRNEIRVSEICCINRNVRQNISFVLFFTCKSSTCKCA</sequence>
<reference evidence="1 2" key="1">
    <citation type="submission" date="2024-05" db="EMBL/GenBank/DDBJ databases">
        <authorList>
            <person name="Wallberg A."/>
        </authorList>
    </citation>
    <scope>NUCLEOTIDE SEQUENCE [LARGE SCALE GENOMIC DNA]</scope>
</reference>
<dbReference type="EMBL" id="CAXKWB010052570">
    <property type="protein sequence ID" value="CAL4173074.1"/>
    <property type="molecule type" value="Genomic_DNA"/>
</dbReference>
<evidence type="ECO:0000313" key="1">
    <source>
        <dbReference type="EMBL" id="CAL4173074.1"/>
    </source>
</evidence>
<keyword evidence="2" id="KW-1185">Reference proteome</keyword>
<name>A0AAV2S8G2_MEGNR</name>